<dbReference type="Proteomes" id="UP000612362">
    <property type="component" value="Unassembled WGS sequence"/>
</dbReference>
<protein>
    <submittedName>
        <fullName evidence="1">Uncharacterized protein</fullName>
    </submittedName>
</protein>
<keyword evidence="2" id="KW-1185">Reference proteome</keyword>
<evidence type="ECO:0000313" key="1">
    <source>
        <dbReference type="EMBL" id="GHO50659.1"/>
    </source>
</evidence>
<sequence length="80" mass="8510">MNFNSCGRQAPENKLSKEFVEFIDLTDEDLEEVEILKFGGAHGGYCGCESSEGAGYYSASESIEGAGGYCGPRVNGGCRD</sequence>
<dbReference type="EMBL" id="BNJF01000009">
    <property type="protein sequence ID" value="GHO50659.1"/>
    <property type="molecule type" value="Genomic_DNA"/>
</dbReference>
<reference evidence="1" key="1">
    <citation type="submission" date="2020-10" db="EMBL/GenBank/DDBJ databases">
        <title>Taxonomic study of unclassified bacteria belonging to the class Ktedonobacteria.</title>
        <authorList>
            <person name="Yabe S."/>
            <person name="Wang C.M."/>
            <person name="Zheng Y."/>
            <person name="Sakai Y."/>
            <person name="Cavaletti L."/>
            <person name="Monciardini P."/>
            <person name="Donadio S."/>
        </authorList>
    </citation>
    <scope>NUCLEOTIDE SEQUENCE</scope>
    <source>
        <strain evidence="1">SOSP1-1</strain>
    </source>
</reference>
<comment type="caution">
    <text evidence="1">The sequence shown here is derived from an EMBL/GenBank/DDBJ whole genome shotgun (WGS) entry which is preliminary data.</text>
</comment>
<gene>
    <name evidence="1" type="ORF">KSX_88220</name>
</gene>
<dbReference type="AlphaFoldDB" id="A0A8J3IEU6"/>
<name>A0A8J3IEU6_9CHLR</name>
<accession>A0A8J3IEU6</accession>
<evidence type="ECO:0000313" key="2">
    <source>
        <dbReference type="Proteomes" id="UP000612362"/>
    </source>
</evidence>
<organism evidence="1 2">
    <name type="scientific">Ktedonospora formicarum</name>
    <dbReference type="NCBI Taxonomy" id="2778364"/>
    <lineage>
        <taxon>Bacteria</taxon>
        <taxon>Bacillati</taxon>
        <taxon>Chloroflexota</taxon>
        <taxon>Ktedonobacteria</taxon>
        <taxon>Ktedonobacterales</taxon>
        <taxon>Ktedonobacteraceae</taxon>
        <taxon>Ktedonospora</taxon>
    </lineage>
</organism>
<dbReference type="RefSeq" id="WP_220199646.1">
    <property type="nucleotide sequence ID" value="NZ_BNJF01000009.1"/>
</dbReference>
<proteinExistence type="predicted"/>